<evidence type="ECO:0000256" key="8">
    <source>
        <dbReference type="RuleBase" id="RU365103"/>
    </source>
</evidence>
<evidence type="ECO:0000313" key="11">
    <source>
        <dbReference type="EMBL" id="MEM0573006.1"/>
    </source>
</evidence>
<dbReference type="InterPro" id="IPR038107">
    <property type="entry name" value="Glycos_transf_N_sf"/>
</dbReference>
<dbReference type="GO" id="GO:0043842">
    <property type="term" value="F:Kdo transferase activity"/>
    <property type="evidence" value="ECO:0007669"/>
    <property type="project" value="UniProtKB-EC"/>
</dbReference>
<dbReference type="Gene3D" id="3.40.50.11720">
    <property type="entry name" value="3-Deoxy-D-manno-octulosonic-acid transferase, N-terminal domain"/>
    <property type="match status" value="1"/>
</dbReference>
<keyword evidence="4 8" id="KW-0808">Transferase</keyword>
<comment type="subcellular location">
    <subcellularLocation>
        <location evidence="8">Cell membrane</location>
    </subcellularLocation>
</comment>
<comment type="function">
    <text evidence="8">Involved in lipopolysaccharide (LPS) biosynthesis. Catalyzes the transfer of 3-deoxy-D-manno-octulosonate (Kdo) residue(s) from CMP-Kdo to lipid IV(A), the tetraacyldisaccharide-1,4'-bisphosphate precursor of lipid A.</text>
</comment>
<evidence type="ECO:0000256" key="2">
    <source>
        <dbReference type="ARBA" id="ARBA00012621"/>
    </source>
</evidence>
<gene>
    <name evidence="11" type="ORF">VZD24_05725</name>
    <name evidence="10" type="ORF">VZD85_06845</name>
</gene>
<evidence type="ECO:0000256" key="7">
    <source>
        <dbReference type="PIRSR" id="PIRSR639901-1"/>
    </source>
</evidence>
<dbReference type="GO" id="GO:0009245">
    <property type="term" value="P:lipid A biosynthetic process"/>
    <property type="evidence" value="ECO:0007669"/>
    <property type="project" value="TreeGrafter"/>
</dbReference>
<evidence type="ECO:0000256" key="5">
    <source>
        <dbReference type="ARBA" id="ARBA00031445"/>
    </source>
</evidence>
<feature type="domain" description="3-deoxy-D-manno-octulosonic-acid transferase N-terminal" evidence="9">
    <location>
        <begin position="45"/>
        <end position="206"/>
    </location>
</feature>
<evidence type="ECO:0000313" key="10">
    <source>
        <dbReference type="EMBL" id="MEM0518062.1"/>
    </source>
</evidence>
<comment type="pathway">
    <text evidence="1 8">Bacterial outer membrane biogenesis; LPS core biosynthesis.</text>
</comment>
<reference evidence="10 13" key="1">
    <citation type="submission" date="2024-01" db="EMBL/GenBank/DDBJ databases">
        <title>Aequorivita flavus sp. nov., isolated from deep-sea sediment.</title>
        <authorList>
            <person name="Chen X."/>
        </authorList>
    </citation>
    <scope>NUCLEOTIDE SEQUENCE</scope>
    <source>
        <strain evidence="10">MCCC 1A16923</strain>
        <strain evidence="11 13">MCCC 1A16935</strain>
    </source>
</reference>
<evidence type="ECO:0000259" key="9">
    <source>
        <dbReference type="Pfam" id="PF04413"/>
    </source>
</evidence>
<feature type="active site" description="Proton acceptor" evidence="7">
    <location>
        <position position="60"/>
    </location>
</feature>
<dbReference type="RefSeq" id="WP_342687096.1">
    <property type="nucleotide sequence ID" value="NZ_JAZBJM010000003.1"/>
</dbReference>
<dbReference type="Pfam" id="PF04413">
    <property type="entry name" value="Glycos_transf_N"/>
    <property type="match status" value="1"/>
</dbReference>
<proteinExistence type="inferred from homology"/>
<dbReference type="InterPro" id="IPR007507">
    <property type="entry name" value="Glycos_transf_N"/>
</dbReference>
<dbReference type="PANTHER" id="PTHR42755">
    <property type="entry name" value="3-DEOXY-MANNO-OCTULOSONATE CYTIDYLYLTRANSFERASE"/>
    <property type="match status" value="1"/>
</dbReference>
<evidence type="ECO:0000313" key="13">
    <source>
        <dbReference type="Proteomes" id="UP001390963"/>
    </source>
</evidence>
<dbReference type="SUPFAM" id="SSF53756">
    <property type="entry name" value="UDP-Glycosyltransferase/glycogen phosphorylase"/>
    <property type="match status" value="1"/>
</dbReference>
<dbReference type="EC" id="2.4.99.12" evidence="2 8"/>
<evidence type="ECO:0000256" key="1">
    <source>
        <dbReference type="ARBA" id="ARBA00004713"/>
    </source>
</evidence>
<keyword evidence="8" id="KW-1133">Transmembrane helix</keyword>
<evidence type="ECO:0000256" key="6">
    <source>
        <dbReference type="ARBA" id="ARBA00049183"/>
    </source>
</evidence>
<dbReference type="InterPro" id="IPR039901">
    <property type="entry name" value="Kdotransferase"/>
</dbReference>
<dbReference type="GO" id="GO:0009244">
    <property type="term" value="P:lipopolysaccharide core region biosynthetic process"/>
    <property type="evidence" value="ECO:0007669"/>
    <property type="project" value="UniProtKB-UniRule"/>
</dbReference>
<keyword evidence="8" id="KW-0448">Lipopolysaccharide biosynthesis</keyword>
<evidence type="ECO:0000256" key="3">
    <source>
        <dbReference type="ARBA" id="ARBA00019077"/>
    </source>
</evidence>
<feature type="transmembrane region" description="Helical" evidence="8">
    <location>
        <begin position="7"/>
        <end position="30"/>
    </location>
</feature>
<sequence>MRTFYNVIIYLVSFGLHIAALFSKKLALFISGRKDVFKILEKKISAADKTIWFHCASLGEFEQGVPIMEAVKKIKPNHKIIVSFFSPSGFENKKNTPLADAVVYLPIDTAINARKFISAITPTLAIFVKYEFWPNYLFELQKKNIPTLLVSGVFRKNQIFFKSYGGFMRRALGTFNHFFLQDKDSETLLKGIGIKQTTVSGDTRFDRVSHQIEIDNTLKFAAEFKQNSVCIVCGSTWQEDENVLIDYINSAPDTVKFIIAPHKIESDKIAAFTTKIVKKTVLHSAIDEVNISEYNVLIIDCIGLLTKLYNYADIAYVGGAMGKTGLHNILEPATFGVPIVIGKNFDAFPEAIRLRDLAGLFAVKNAAEANEILSKLVNDEHFRNKTGMIAGHFVNNNTGATKTIVNWISHKLK</sequence>
<organism evidence="10 12">
    <name type="scientific">Aequorivita flava</name>
    <dbReference type="NCBI Taxonomy" id="3114371"/>
    <lineage>
        <taxon>Bacteria</taxon>
        <taxon>Pseudomonadati</taxon>
        <taxon>Bacteroidota</taxon>
        <taxon>Flavobacteriia</taxon>
        <taxon>Flavobacteriales</taxon>
        <taxon>Flavobacteriaceae</taxon>
        <taxon>Aequorivita</taxon>
    </lineage>
</organism>
<keyword evidence="8" id="KW-0472">Membrane</keyword>
<dbReference type="PANTHER" id="PTHR42755:SF1">
    <property type="entry name" value="3-DEOXY-D-MANNO-OCTULOSONIC ACID TRANSFERASE, MITOCHONDRIAL-RELATED"/>
    <property type="match status" value="1"/>
</dbReference>
<comment type="similarity">
    <text evidence="8">Belongs to the glycosyltransferase group 1 family.</text>
</comment>
<comment type="catalytic activity">
    <reaction evidence="6 8">
        <text>lipid IVA (E. coli) + CMP-3-deoxy-beta-D-manno-octulosonate = alpha-Kdo-(2-&gt;6)-lipid IVA (E. coli) + CMP + H(+)</text>
        <dbReference type="Rhea" id="RHEA:28066"/>
        <dbReference type="ChEBI" id="CHEBI:15378"/>
        <dbReference type="ChEBI" id="CHEBI:58603"/>
        <dbReference type="ChEBI" id="CHEBI:60364"/>
        <dbReference type="ChEBI" id="CHEBI:60377"/>
        <dbReference type="ChEBI" id="CHEBI:85987"/>
        <dbReference type="EC" id="2.4.99.12"/>
    </reaction>
</comment>
<comment type="caution">
    <text evidence="10">The sequence shown here is derived from an EMBL/GenBank/DDBJ whole genome shotgun (WGS) entry which is preliminary data.</text>
</comment>
<dbReference type="AlphaFoldDB" id="A0AB35YV26"/>
<evidence type="ECO:0000256" key="4">
    <source>
        <dbReference type="ARBA" id="ARBA00022679"/>
    </source>
</evidence>
<dbReference type="Gene3D" id="3.40.50.2000">
    <property type="entry name" value="Glycogen Phosphorylase B"/>
    <property type="match status" value="1"/>
</dbReference>
<dbReference type="EMBL" id="JAZBJM010000003">
    <property type="protein sequence ID" value="MEM0518062.1"/>
    <property type="molecule type" value="Genomic_DNA"/>
</dbReference>
<dbReference type="Proteomes" id="UP001390963">
    <property type="component" value="Unassembled WGS sequence"/>
</dbReference>
<accession>A0AB35YV26</accession>
<protein>
    <recommendedName>
        <fullName evidence="3 8">3-deoxy-D-manno-octulosonic acid transferase</fullName>
        <shortName evidence="8">Kdo transferase</shortName>
        <ecNumber evidence="2 8">2.4.99.12</ecNumber>
    </recommendedName>
    <alternativeName>
        <fullName evidence="5 8">Lipid IV(A) 3-deoxy-D-manno-octulosonic acid transferase</fullName>
    </alternativeName>
</protein>
<dbReference type="Proteomes" id="UP001388259">
    <property type="component" value="Unassembled WGS sequence"/>
</dbReference>
<keyword evidence="8" id="KW-0812">Transmembrane</keyword>
<name>A0AB35YV26_9FLAO</name>
<dbReference type="GO" id="GO:0005886">
    <property type="term" value="C:plasma membrane"/>
    <property type="evidence" value="ECO:0007669"/>
    <property type="project" value="UniProtKB-SubCell"/>
</dbReference>
<keyword evidence="13" id="KW-1185">Reference proteome</keyword>
<keyword evidence="8" id="KW-1003">Cell membrane</keyword>
<dbReference type="EMBL" id="JBANCF010000003">
    <property type="protein sequence ID" value="MEM0573006.1"/>
    <property type="molecule type" value="Genomic_DNA"/>
</dbReference>
<evidence type="ECO:0000313" key="12">
    <source>
        <dbReference type="Proteomes" id="UP001388259"/>
    </source>
</evidence>